<evidence type="ECO:0000256" key="4">
    <source>
        <dbReference type="ARBA" id="ARBA00022989"/>
    </source>
</evidence>
<evidence type="ECO:0000313" key="8">
    <source>
        <dbReference type="Proteomes" id="UP000061569"/>
    </source>
</evidence>
<feature type="domain" description="EamA" evidence="6">
    <location>
        <begin position="162"/>
        <end position="292"/>
    </location>
</feature>
<dbReference type="InterPro" id="IPR037185">
    <property type="entry name" value="EmrE-like"/>
</dbReference>
<dbReference type="InterPro" id="IPR000620">
    <property type="entry name" value="EamA_dom"/>
</dbReference>
<evidence type="ECO:0000256" key="2">
    <source>
        <dbReference type="ARBA" id="ARBA00007362"/>
    </source>
</evidence>
<dbReference type="Proteomes" id="UP000061569">
    <property type="component" value="Chromosome"/>
</dbReference>
<comment type="subcellular location">
    <subcellularLocation>
        <location evidence="1">Membrane</location>
        <topology evidence="1">Multi-pass membrane protein</topology>
    </subcellularLocation>
</comment>
<dbReference type="GO" id="GO:0016020">
    <property type="term" value="C:membrane"/>
    <property type="evidence" value="ECO:0007669"/>
    <property type="project" value="UniProtKB-SubCell"/>
</dbReference>
<reference evidence="7 8" key="1">
    <citation type="submission" date="2015-11" db="EMBL/GenBank/DDBJ databases">
        <title>Genome sequences of Lysobacter enzymogenes strain C3 and Lysobacter antibioticus ATCC 29479.</title>
        <authorList>
            <person name="Kobayashi D.Y."/>
        </authorList>
    </citation>
    <scope>NUCLEOTIDE SEQUENCE [LARGE SCALE GENOMIC DNA]</scope>
    <source>
        <strain evidence="7 8">C3</strain>
    </source>
</reference>
<dbReference type="OrthoDB" id="9814238at2"/>
<feature type="domain" description="EamA" evidence="6">
    <location>
        <begin position="16"/>
        <end position="145"/>
    </location>
</feature>
<keyword evidence="4" id="KW-1133">Transmembrane helix</keyword>
<dbReference type="Gene3D" id="1.10.3730.20">
    <property type="match status" value="1"/>
</dbReference>
<dbReference type="KEGG" id="lez:GLE_4684"/>
<organism evidence="7 8">
    <name type="scientific">Lysobacter enzymogenes</name>
    <dbReference type="NCBI Taxonomy" id="69"/>
    <lineage>
        <taxon>Bacteria</taxon>
        <taxon>Pseudomonadati</taxon>
        <taxon>Pseudomonadota</taxon>
        <taxon>Gammaproteobacteria</taxon>
        <taxon>Lysobacterales</taxon>
        <taxon>Lysobacteraceae</taxon>
        <taxon>Lysobacter</taxon>
    </lineage>
</organism>
<dbReference type="EMBL" id="CP013140">
    <property type="protein sequence ID" value="ALN60025.1"/>
    <property type="molecule type" value="Genomic_DNA"/>
</dbReference>
<proteinExistence type="inferred from homology"/>
<evidence type="ECO:0000256" key="5">
    <source>
        <dbReference type="ARBA" id="ARBA00023136"/>
    </source>
</evidence>
<protein>
    <submittedName>
        <fullName evidence="7">Integral membrane protein DUF6</fullName>
    </submittedName>
</protein>
<dbReference type="SUPFAM" id="SSF103481">
    <property type="entry name" value="Multidrug resistance efflux transporter EmrE"/>
    <property type="match status" value="2"/>
</dbReference>
<evidence type="ECO:0000313" key="7">
    <source>
        <dbReference type="EMBL" id="ALN60025.1"/>
    </source>
</evidence>
<dbReference type="PANTHER" id="PTHR32322:SF2">
    <property type="entry name" value="EAMA DOMAIN-CONTAINING PROTEIN"/>
    <property type="match status" value="1"/>
</dbReference>
<dbReference type="Pfam" id="PF00892">
    <property type="entry name" value="EamA"/>
    <property type="match status" value="2"/>
</dbReference>
<sequence>MSTVAATAPSADSRTALIQLLIAELLIGSVGVFVHESGQDAITAVLFRCVFGVVFLLAWGWARGLFRGLLGERALIRSAVFSGVLLVLNWVALFAGMQRSSIGVATMVYHFFPFVVLGLAAAFYGERSRAADIGWTAIAFVGVLCSADPFKLLRSADSGYLIGVGLTFVAAVLCGASLLLSRRISRERPFAVVLIQCLVGVVMLAPFADYAKVMLPGAHWFWLAGLGLIHSGVCYVLFYSSYPRLQVATIAVLAFIYPVVALLLDYAVYGHTLAPVQSLGVALIVLGTLGVNLKWRWRLRTQPARA</sequence>
<keyword evidence="5" id="KW-0472">Membrane</keyword>
<accession>A0A0S2DNS5</accession>
<dbReference type="AlphaFoldDB" id="A0A0S2DNS5"/>
<keyword evidence="3" id="KW-0812">Transmembrane</keyword>
<dbReference type="PANTHER" id="PTHR32322">
    <property type="entry name" value="INNER MEMBRANE TRANSPORTER"/>
    <property type="match status" value="1"/>
</dbReference>
<evidence type="ECO:0000259" key="6">
    <source>
        <dbReference type="Pfam" id="PF00892"/>
    </source>
</evidence>
<dbReference type="InterPro" id="IPR050638">
    <property type="entry name" value="AA-Vitamin_Transporters"/>
</dbReference>
<evidence type="ECO:0000256" key="1">
    <source>
        <dbReference type="ARBA" id="ARBA00004141"/>
    </source>
</evidence>
<comment type="similarity">
    <text evidence="2">Belongs to the EamA transporter family.</text>
</comment>
<gene>
    <name evidence="7" type="ORF">GLE_4684</name>
</gene>
<dbReference type="PATRIC" id="fig|69.6.peg.4619"/>
<evidence type="ECO:0000256" key="3">
    <source>
        <dbReference type="ARBA" id="ARBA00022692"/>
    </source>
</evidence>
<dbReference type="STRING" id="69.GLE_4684"/>
<name>A0A0S2DNS5_LYSEN</name>